<organism evidence="1 2">
    <name type="scientific">Catharanthus roseus</name>
    <name type="common">Madagascar periwinkle</name>
    <name type="synonym">Vinca rosea</name>
    <dbReference type="NCBI Taxonomy" id="4058"/>
    <lineage>
        <taxon>Eukaryota</taxon>
        <taxon>Viridiplantae</taxon>
        <taxon>Streptophyta</taxon>
        <taxon>Embryophyta</taxon>
        <taxon>Tracheophyta</taxon>
        <taxon>Spermatophyta</taxon>
        <taxon>Magnoliopsida</taxon>
        <taxon>eudicotyledons</taxon>
        <taxon>Gunneridae</taxon>
        <taxon>Pentapetalae</taxon>
        <taxon>asterids</taxon>
        <taxon>lamiids</taxon>
        <taxon>Gentianales</taxon>
        <taxon>Apocynaceae</taxon>
        <taxon>Rauvolfioideae</taxon>
        <taxon>Vinceae</taxon>
        <taxon>Catharanthinae</taxon>
        <taxon>Catharanthus</taxon>
    </lineage>
</organism>
<accession>A0ACC0BYJ9</accession>
<evidence type="ECO:0000313" key="1">
    <source>
        <dbReference type="EMBL" id="KAI5677694.1"/>
    </source>
</evidence>
<proteinExistence type="predicted"/>
<dbReference type="Proteomes" id="UP001060085">
    <property type="component" value="Linkage Group LG02"/>
</dbReference>
<dbReference type="EMBL" id="CM044702">
    <property type="protein sequence ID" value="KAI5677694.1"/>
    <property type="molecule type" value="Genomic_DNA"/>
</dbReference>
<evidence type="ECO:0000313" key="2">
    <source>
        <dbReference type="Proteomes" id="UP001060085"/>
    </source>
</evidence>
<sequence length="343" mass="39311">MASNSFISNNLSEDIARKSVKALLKWRKLHPRNPQDGNRKPPRLHEEDEEEEEEEEEEVENDTNDHGFLYLVLTLKKIPPKDLSRTPHTIPLPHPLHSFLNDSLNLCLIIDDRSIKSPYRITSEAVQKRIKSEGIPITRVLKLSKLKSEYNSFEARRNLYNLFDMFLADKRIFPLLPKLLGKQFYKKKRKVPVPLDMRQSTNWKEQIERALNSALLCFGNGTCSALKVGRCGSNSLMGCDEIVENVFAAIGGIQEVVPKRWKGIRALHLKLSDSLALPIFDDGPDSRLIIDNNRVQEGGLQSGKLQKLEDKEIKKDKIFYNAESMGQKRKKEEALNKRSANKE</sequence>
<keyword evidence="2" id="KW-1185">Reference proteome</keyword>
<reference evidence="2" key="1">
    <citation type="journal article" date="2023" name="Nat. Plants">
        <title>Single-cell RNA sequencing provides a high-resolution roadmap for understanding the multicellular compartmentation of specialized metabolism.</title>
        <authorList>
            <person name="Sun S."/>
            <person name="Shen X."/>
            <person name="Li Y."/>
            <person name="Li Y."/>
            <person name="Wang S."/>
            <person name="Li R."/>
            <person name="Zhang H."/>
            <person name="Shen G."/>
            <person name="Guo B."/>
            <person name="Wei J."/>
            <person name="Xu J."/>
            <person name="St-Pierre B."/>
            <person name="Chen S."/>
            <person name="Sun C."/>
        </authorList>
    </citation>
    <scope>NUCLEOTIDE SEQUENCE [LARGE SCALE GENOMIC DNA]</scope>
</reference>
<gene>
    <name evidence="1" type="ORF">M9H77_08644</name>
</gene>
<comment type="caution">
    <text evidence="1">The sequence shown here is derived from an EMBL/GenBank/DDBJ whole genome shotgun (WGS) entry which is preliminary data.</text>
</comment>
<protein>
    <submittedName>
        <fullName evidence="1">Uncharacterized protein</fullName>
    </submittedName>
</protein>
<name>A0ACC0BYJ9_CATRO</name>